<organism evidence="1 2">
    <name type="scientific">Mucilaginibacter humi</name>
    <dbReference type="NCBI Taxonomy" id="2732510"/>
    <lineage>
        <taxon>Bacteria</taxon>
        <taxon>Pseudomonadati</taxon>
        <taxon>Bacteroidota</taxon>
        <taxon>Sphingobacteriia</taxon>
        <taxon>Sphingobacteriales</taxon>
        <taxon>Sphingobacteriaceae</taxon>
        <taxon>Mucilaginibacter</taxon>
    </lineage>
</organism>
<evidence type="ECO:0000313" key="1">
    <source>
        <dbReference type="EMBL" id="NNU33850.1"/>
    </source>
</evidence>
<gene>
    <name evidence="1" type="ORF">HK413_06280</name>
</gene>
<reference evidence="1 2" key="1">
    <citation type="submission" date="2020-05" db="EMBL/GenBank/DDBJ databases">
        <authorList>
            <person name="Khan S.A."/>
            <person name="Jeon C.O."/>
            <person name="Chun B.H."/>
        </authorList>
    </citation>
    <scope>NUCLEOTIDE SEQUENCE [LARGE SCALE GENOMIC DNA]</scope>
    <source>
        <strain evidence="1 2">S1162</strain>
    </source>
</reference>
<comment type="caution">
    <text evidence="1">The sequence shown here is derived from an EMBL/GenBank/DDBJ whole genome shotgun (WGS) entry which is preliminary data.</text>
</comment>
<protein>
    <submittedName>
        <fullName evidence="1">Uncharacterized protein</fullName>
    </submittedName>
</protein>
<dbReference type="EMBL" id="JABFCR010000022">
    <property type="protein sequence ID" value="NNU33850.1"/>
    <property type="molecule type" value="Genomic_DNA"/>
</dbReference>
<proteinExistence type="predicted"/>
<sequence length="75" mass="8301">MEGLTKGTHVSKVVHSIETPQLIASCTILHPAQYNGYEHYHNNAHFSFVLSGGCREKKAKLLHPTTGINNMVRSV</sequence>
<accession>A0ABX1W156</accession>
<evidence type="ECO:0000313" key="2">
    <source>
        <dbReference type="Proteomes" id="UP000566071"/>
    </source>
</evidence>
<dbReference type="Proteomes" id="UP000566071">
    <property type="component" value="Unassembled WGS sequence"/>
</dbReference>
<keyword evidence="2" id="KW-1185">Reference proteome</keyword>
<name>A0ABX1W156_9SPHI</name>